<evidence type="ECO:0000256" key="6">
    <source>
        <dbReference type="ARBA" id="ARBA00023065"/>
    </source>
</evidence>
<proteinExistence type="predicted"/>
<dbReference type="Proteomes" id="UP001295423">
    <property type="component" value="Unassembled WGS sequence"/>
</dbReference>
<keyword evidence="5 8" id="KW-1133">Transmembrane helix</keyword>
<evidence type="ECO:0000256" key="5">
    <source>
        <dbReference type="ARBA" id="ARBA00022989"/>
    </source>
</evidence>
<dbReference type="PANTHER" id="PTHR33281">
    <property type="entry name" value="UPF0187 PROTEIN YNEE"/>
    <property type="match status" value="1"/>
</dbReference>
<dbReference type="AlphaFoldDB" id="A0AAD2FFP6"/>
<evidence type="ECO:0000256" key="2">
    <source>
        <dbReference type="ARBA" id="ARBA00022448"/>
    </source>
</evidence>
<dbReference type="Pfam" id="PF25539">
    <property type="entry name" value="Bestrophin_2"/>
    <property type="match status" value="1"/>
</dbReference>
<evidence type="ECO:0000256" key="7">
    <source>
        <dbReference type="ARBA" id="ARBA00023136"/>
    </source>
</evidence>
<keyword evidence="3" id="KW-1003">Cell membrane</keyword>
<feature type="chain" id="PRO_5042169869" description="Bestrophin homolog" evidence="9">
    <location>
        <begin position="22"/>
        <end position="404"/>
    </location>
</feature>
<evidence type="ECO:0000256" key="9">
    <source>
        <dbReference type="SAM" id="SignalP"/>
    </source>
</evidence>
<dbReference type="EMBL" id="CAKOGP040000446">
    <property type="protein sequence ID" value="CAJ1935061.1"/>
    <property type="molecule type" value="Genomic_DNA"/>
</dbReference>
<evidence type="ECO:0000256" key="3">
    <source>
        <dbReference type="ARBA" id="ARBA00022475"/>
    </source>
</evidence>
<name>A0AAD2FFP6_9STRA</name>
<dbReference type="PANTHER" id="PTHR33281:SF19">
    <property type="entry name" value="VOLTAGE-DEPENDENT ANION CHANNEL-FORMING PROTEIN YNEE"/>
    <property type="match status" value="1"/>
</dbReference>
<dbReference type="GO" id="GO:0005886">
    <property type="term" value="C:plasma membrane"/>
    <property type="evidence" value="ECO:0007669"/>
    <property type="project" value="UniProtKB-SubCell"/>
</dbReference>
<feature type="signal peptide" evidence="9">
    <location>
        <begin position="1"/>
        <end position="21"/>
    </location>
</feature>
<evidence type="ECO:0000256" key="8">
    <source>
        <dbReference type="SAM" id="Phobius"/>
    </source>
</evidence>
<keyword evidence="7 8" id="KW-0472">Membrane</keyword>
<keyword evidence="11" id="KW-1185">Reference proteome</keyword>
<feature type="transmembrane region" description="Helical" evidence="8">
    <location>
        <begin position="342"/>
        <end position="362"/>
    </location>
</feature>
<accession>A0AAD2FFP6</accession>
<dbReference type="InterPro" id="IPR044669">
    <property type="entry name" value="YneE/VCCN1/2-like"/>
</dbReference>
<evidence type="ECO:0000256" key="4">
    <source>
        <dbReference type="ARBA" id="ARBA00022692"/>
    </source>
</evidence>
<keyword evidence="4 8" id="KW-0812">Transmembrane</keyword>
<evidence type="ECO:0000313" key="11">
    <source>
        <dbReference type="Proteomes" id="UP001295423"/>
    </source>
</evidence>
<keyword evidence="9" id="KW-0732">Signal</keyword>
<comment type="caution">
    <text evidence="10">The sequence shown here is derived from an EMBL/GenBank/DDBJ whole genome shotgun (WGS) entry which is preliminary data.</text>
</comment>
<evidence type="ECO:0008006" key="12">
    <source>
        <dbReference type="Google" id="ProtNLM"/>
    </source>
</evidence>
<protein>
    <recommendedName>
        <fullName evidence="12">Bestrophin homolog</fullName>
    </recommendedName>
</protein>
<comment type="subcellular location">
    <subcellularLocation>
        <location evidence="1">Cell membrane</location>
        <topology evidence="1">Multi-pass membrane protein</topology>
    </subcellularLocation>
</comment>
<organism evidence="10 11">
    <name type="scientific">Cylindrotheca closterium</name>
    <dbReference type="NCBI Taxonomy" id="2856"/>
    <lineage>
        <taxon>Eukaryota</taxon>
        <taxon>Sar</taxon>
        <taxon>Stramenopiles</taxon>
        <taxon>Ochrophyta</taxon>
        <taxon>Bacillariophyta</taxon>
        <taxon>Bacillariophyceae</taxon>
        <taxon>Bacillariophycidae</taxon>
        <taxon>Bacillariales</taxon>
        <taxon>Bacillariaceae</taxon>
        <taxon>Cylindrotheca</taxon>
    </lineage>
</organism>
<evidence type="ECO:0000256" key="1">
    <source>
        <dbReference type="ARBA" id="ARBA00004651"/>
    </source>
</evidence>
<reference evidence="10" key="1">
    <citation type="submission" date="2023-08" db="EMBL/GenBank/DDBJ databases">
        <authorList>
            <person name="Audoor S."/>
            <person name="Bilcke G."/>
        </authorList>
    </citation>
    <scope>NUCLEOTIDE SEQUENCE</scope>
</reference>
<evidence type="ECO:0000313" key="10">
    <source>
        <dbReference type="EMBL" id="CAJ1935061.1"/>
    </source>
</evidence>
<dbReference type="GO" id="GO:0005254">
    <property type="term" value="F:chloride channel activity"/>
    <property type="evidence" value="ECO:0007669"/>
    <property type="project" value="InterPro"/>
</dbReference>
<sequence>MTSLKLYTSLLVLISVPSVFGSTAGESVPPNPNPSFHHQHNSAYEPHQLSDSVPKFLNDLSQLALLEKDQAILQYTESNRDNSFTKNWKAPDWERHQVRSFFRYKRHLYTWFNSTTAKAVWPTVISLTCWSLLIQLLAYKFESLNNFLSEPAIAKGAASFGGPISLLLALRTNRSLNRLMEARSMFGKYIRASTSLMNLIATYVSPIDKERAILLGRYLSIYGWCTKGFFRNEPDGALIQTMLPPKEAEWLRRQTTSHNLDAPTCIHVRIRSLLAPIVSEIPLSAGNAMEDRLSTLESSLGVNKRLLGSPIPPTYTRHTSRVLCLYLGLIPFSLVGSNTGPVSVTFILSILLVIGATAYVLVGIDEIGVEIENPFPLIPMQALSKVIQNNIASQVRLIDDMPAP</sequence>
<keyword evidence="2" id="KW-0813">Transport</keyword>
<keyword evidence="6" id="KW-0406">Ion transport</keyword>
<gene>
    <name evidence="10" type="ORF">CYCCA115_LOCUS4399</name>
</gene>